<evidence type="ECO:0008006" key="9">
    <source>
        <dbReference type="Google" id="ProtNLM"/>
    </source>
</evidence>
<keyword evidence="8" id="KW-1185">Reference proteome</keyword>
<dbReference type="EMBL" id="JBAHYK010000152">
    <property type="protein sequence ID" value="KAL0577495.1"/>
    <property type="molecule type" value="Genomic_DNA"/>
</dbReference>
<feature type="transmembrane region" description="Helical" evidence="6">
    <location>
        <begin position="118"/>
        <end position="142"/>
    </location>
</feature>
<evidence type="ECO:0000256" key="5">
    <source>
        <dbReference type="SAM" id="MobiDB-lite"/>
    </source>
</evidence>
<accession>A0ABR3FPW9</accession>
<comment type="subcellular location">
    <subcellularLocation>
        <location evidence="1">Membrane</location>
        <topology evidence="1">Single-pass membrane protein</topology>
    </subcellularLocation>
</comment>
<evidence type="ECO:0000313" key="8">
    <source>
        <dbReference type="Proteomes" id="UP001465976"/>
    </source>
</evidence>
<feature type="region of interest" description="Disordered" evidence="5">
    <location>
        <begin position="248"/>
        <end position="269"/>
    </location>
</feature>
<feature type="region of interest" description="Disordered" evidence="5">
    <location>
        <begin position="167"/>
        <end position="232"/>
    </location>
</feature>
<feature type="compositionally biased region" description="Polar residues" evidence="5">
    <location>
        <begin position="178"/>
        <end position="191"/>
    </location>
</feature>
<comment type="caution">
    <text evidence="7">The sequence shown here is derived from an EMBL/GenBank/DDBJ whole genome shotgun (WGS) entry which is preliminary data.</text>
</comment>
<dbReference type="Proteomes" id="UP001465976">
    <property type="component" value="Unassembled WGS sequence"/>
</dbReference>
<dbReference type="InterPro" id="IPR051694">
    <property type="entry name" value="Immunoregulatory_rcpt-like"/>
</dbReference>
<evidence type="ECO:0000256" key="6">
    <source>
        <dbReference type="SAM" id="Phobius"/>
    </source>
</evidence>
<gene>
    <name evidence="7" type="ORF">V5O48_004480</name>
</gene>
<sequence length="269" mass="28503">MADVELAVMDFEGSSISITGSFDSRCNFLRDGTSTIQTTTQVRTTTVSSKTSLVTTTRTITASSVSSQTLTVTASATNSPTPVNSTTAVAMLTSTIDEPKSGSDTTTGDKHSLNAGSIVGISFGVLAALIIAVVLVSSLLRWRRRLLRQKRLMLVAPWTDEVRSVATKAGSIGPESRIGTTQSETNISTTQERGHHRASAPGSIAVATASPTEPLPERPSHPPPRRKGSSIREVLLERQVEQLLSENARLEAQYLPPPSYGGSRGSSPL</sequence>
<protein>
    <recommendedName>
        <fullName evidence="9">Transmembrane protein</fullName>
    </recommendedName>
</protein>
<evidence type="ECO:0000256" key="2">
    <source>
        <dbReference type="ARBA" id="ARBA00022692"/>
    </source>
</evidence>
<evidence type="ECO:0000256" key="3">
    <source>
        <dbReference type="ARBA" id="ARBA00022989"/>
    </source>
</evidence>
<proteinExistence type="predicted"/>
<evidence type="ECO:0000313" key="7">
    <source>
        <dbReference type="EMBL" id="KAL0577495.1"/>
    </source>
</evidence>
<evidence type="ECO:0000256" key="4">
    <source>
        <dbReference type="ARBA" id="ARBA00023136"/>
    </source>
</evidence>
<evidence type="ECO:0000256" key="1">
    <source>
        <dbReference type="ARBA" id="ARBA00004167"/>
    </source>
</evidence>
<organism evidence="7 8">
    <name type="scientific">Marasmius crinis-equi</name>
    <dbReference type="NCBI Taxonomy" id="585013"/>
    <lineage>
        <taxon>Eukaryota</taxon>
        <taxon>Fungi</taxon>
        <taxon>Dikarya</taxon>
        <taxon>Basidiomycota</taxon>
        <taxon>Agaricomycotina</taxon>
        <taxon>Agaricomycetes</taxon>
        <taxon>Agaricomycetidae</taxon>
        <taxon>Agaricales</taxon>
        <taxon>Marasmiineae</taxon>
        <taxon>Marasmiaceae</taxon>
        <taxon>Marasmius</taxon>
    </lineage>
</organism>
<reference evidence="7 8" key="1">
    <citation type="submission" date="2024-02" db="EMBL/GenBank/DDBJ databases">
        <title>A draft genome for the cacao thread blight pathogen Marasmius crinis-equi.</title>
        <authorList>
            <person name="Cohen S.P."/>
            <person name="Baruah I.K."/>
            <person name="Amoako-Attah I."/>
            <person name="Bukari Y."/>
            <person name="Meinhardt L.W."/>
            <person name="Bailey B.A."/>
        </authorList>
    </citation>
    <scope>NUCLEOTIDE SEQUENCE [LARGE SCALE GENOMIC DNA]</scope>
    <source>
        <strain evidence="7 8">GH-76</strain>
    </source>
</reference>
<keyword evidence="4 6" id="KW-0472">Membrane</keyword>
<dbReference type="PANTHER" id="PTHR15549">
    <property type="entry name" value="PAIRED IMMUNOGLOBULIN-LIKE TYPE 2 RECEPTOR"/>
    <property type="match status" value="1"/>
</dbReference>
<name>A0ABR3FPW9_9AGAR</name>
<keyword evidence="2 6" id="KW-0812">Transmembrane</keyword>
<keyword evidence="3 6" id="KW-1133">Transmembrane helix</keyword>